<keyword evidence="2" id="KW-1185">Reference proteome</keyword>
<evidence type="ECO:0000313" key="1">
    <source>
        <dbReference type="EMBL" id="CAH2107606.1"/>
    </source>
</evidence>
<dbReference type="EMBL" id="CAKOGL010000030">
    <property type="protein sequence ID" value="CAH2107606.1"/>
    <property type="molecule type" value="Genomic_DNA"/>
</dbReference>
<dbReference type="AlphaFoldDB" id="A0AAU9V6K0"/>
<name>A0AAU9V6K0_EUPED</name>
<gene>
    <name evidence="1" type="ORF">EEDITHA_LOCUS21620</name>
</gene>
<accession>A0AAU9V6K0</accession>
<proteinExistence type="predicted"/>
<comment type="caution">
    <text evidence="1">The sequence shown here is derived from an EMBL/GenBank/DDBJ whole genome shotgun (WGS) entry which is preliminary data.</text>
</comment>
<protein>
    <submittedName>
        <fullName evidence="1">Uncharacterized protein</fullName>
    </submittedName>
</protein>
<reference evidence="1" key="1">
    <citation type="submission" date="2022-03" db="EMBL/GenBank/DDBJ databases">
        <authorList>
            <person name="Tunstrom K."/>
        </authorList>
    </citation>
    <scope>NUCLEOTIDE SEQUENCE</scope>
</reference>
<sequence length="91" mass="10627">MKRDLSLVYKVAVLLNHLLIPNLEENKCFTKKIERQAVAVMVRKQEMNSLHYRFMQMHYGNMVIKGAGRTKVGGIHQEEQNKVCRVNLEVE</sequence>
<dbReference type="Proteomes" id="UP001153954">
    <property type="component" value="Unassembled WGS sequence"/>
</dbReference>
<organism evidence="1 2">
    <name type="scientific">Euphydryas editha</name>
    <name type="common">Edith's checkerspot</name>
    <dbReference type="NCBI Taxonomy" id="104508"/>
    <lineage>
        <taxon>Eukaryota</taxon>
        <taxon>Metazoa</taxon>
        <taxon>Ecdysozoa</taxon>
        <taxon>Arthropoda</taxon>
        <taxon>Hexapoda</taxon>
        <taxon>Insecta</taxon>
        <taxon>Pterygota</taxon>
        <taxon>Neoptera</taxon>
        <taxon>Endopterygota</taxon>
        <taxon>Lepidoptera</taxon>
        <taxon>Glossata</taxon>
        <taxon>Ditrysia</taxon>
        <taxon>Papilionoidea</taxon>
        <taxon>Nymphalidae</taxon>
        <taxon>Nymphalinae</taxon>
        <taxon>Euphydryas</taxon>
    </lineage>
</organism>
<evidence type="ECO:0000313" key="2">
    <source>
        <dbReference type="Proteomes" id="UP001153954"/>
    </source>
</evidence>